<dbReference type="OMA" id="IHVCAKN"/>
<keyword evidence="2" id="KW-1185">Reference proteome</keyword>
<sequence>MEGVAGRFPVQTKTETIEINGNSTEVVISKFSDKLFIILTQYGKVGNVVEVRRDVAQKDDSSSAVYSVRVLFGRDDEEIHVAARFLVNFIPTQQNILFALSLKDYQPKTLRQVGEFLKINLSLTEKSA</sequence>
<dbReference type="InterPro" id="IPR018788">
    <property type="entry name" value="Proteasome_assmbl_chp_3"/>
</dbReference>
<evidence type="ECO:0000313" key="2">
    <source>
        <dbReference type="Proteomes" id="UP000000305"/>
    </source>
</evidence>
<dbReference type="HOGENOM" id="CLU_1961797_0_0_1"/>
<accession>E9FTY8</accession>
<evidence type="ECO:0000313" key="1">
    <source>
        <dbReference type="EMBL" id="EFX89448.1"/>
    </source>
</evidence>
<name>E9FTY8_DAPPU</name>
<dbReference type="InterPro" id="IPR053720">
    <property type="entry name" value="Psm_Assembly_Chaperone"/>
</dbReference>
<dbReference type="Pfam" id="PF10178">
    <property type="entry name" value="PAC3"/>
    <property type="match status" value="1"/>
</dbReference>
<dbReference type="STRING" id="6669.E9FTY8"/>
<dbReference type="EMBL" id="GL732524">
    <property type="protein sequence ID" value="EFX89448.1"/>
    <property type="molecule type" value="Genomic_DNA"/>
</dbReference>
<organism evidence="1 2">
    <name type="scientific">Daphnia pulex</name>
    <name type="common">Water flea</name>
    <dbReference type="NCBI Taxonomy" id="6669"/>
    <lineage>
        <taxon>Eukaryota</taxon>
        <taxon>Metazoa</taxon>
        <taxon>Ecdysozoa</taxon>
        <taxon>Arthropoda</taxon>
        <taxon>Crustacea</taxon>
        <taxon>Branchiopoda</taxon>
        <taxon>Diplostraca</taxon>
        <taxon>Cladocera</taxon>
        <taxon>Anomopoda</taxon>
        <taxon>Daphniidae</taxon>
        <taxon>Daphnia</taxon>
    </lineage>
</organism>
<dbReference type="OrthoDB" id="5839at2759"/>
<dbReference type="PANTHER" id="PTHR31051">
    <property type="entry name" value="PROTEASOME ASSEMBLY CHAPERONE 3"/>
    <property type="match status" value="1"/>
</dbReference>
<dbReference type="KEGG" id="dpx:DAPPUDRAFT_310541"/>
<gene>
    <name evidence="1" type="ORF">DAPPUDRAFT_310541</name>
</gene>
<dbReference type="PhylomeDB" id="E9FTY8"/>
<proteinExistence type="predicted"/>
<dbReference type="InParanoid" id="E9FTY8"/>
<dbReference type="Gene3D" id="3.30.230.90">
    <property type="match status" value="1"/>
</dbReference>
<dbReference type="PANTHER" id="PTHR31051:SF1">
    <property type="entry name" value="PROTEASOME ASSEMBLY CHAPERONE 3"/>
    <property type="match status" value="1"/>
</dbReference>
<dbReference type="GO" id="GO:0043248">
    <property type="term" value="P:proteasome assembly"/>
    <property type="evidence" value="ECO:0007669"/>
    <property type="project" value="InterPro"/>
</dbReference>
<dbReference type="Proteomes" id="UP000000305">
    <property type="component" value="Unassembled WGS sequence"/>
</dbReference>
<dbReference type="AlphaFoldDB" id="E9FTY8"/>
<protein>
    <submittedName>
        <fullName evidence="1">Uncharacterized protein</fullName>
    </submittedName>
</protein>
<reference evidence="1 2" key="1">
    <citation type="journal article" date="2011" name="Science">
        <title>The ecoresponsive genome of Daphnia pulex.</title>
        <authorList>
            <person name="Colbourne J.K."/>
            <person name="Pfrender M.E."/>
            <person name="Gilbert D."/>
            <person name="Thomas W.K."/>
            <person name="Tucker A."/>
            <person name="Oakley T.H."/>
            <person name="Tokishita S."/>
            <person name="Aerts A."/>
            <person name="Arnold G.J."/>
            <person name="Basu M.K."/>
            <person name="Bauer D.J."/>
            <person name="Caceres C.E."/>
            <person name="Carmel L."/>
            <person name="Casola C."/>
            <person name="Choi J.H."/>
            <person name="Detter J.C."/>
            <person name="Dong Q."/>
            <person name="Dusheyko S."/>
            <person name="Eads B.D."/>
            <person name="Frohlich T."/>
            <person name="Geiler-Samerotte K.A."/>
            <person name="Gerlach D."/>
            <person name="Hatcher P."/>
            <person name="Jogdeo S."/>
            <person name="Krijgsveld J."/>
            <person name="Kriventseva E.V."/>
            <person name="Kultz D."/>
            <person name="Laforsch C."/>
            <person name="Lindquist E."/>
            <person name="Lopez J."/>
            <person name="Manak J.R."/>
            <person name="Muller J."/>
            <person name="Pangilinan J."/>
            <person name="Patwardhan R.P."/>
            <person name="Pitluck S."/>
            <person name="Pritham E.J."/>
            <person name="Rechtsteiner A."/>
            <person name="Rho M."/>
            <person name="Rogozin I.B."/>
            <person name="Sakarya O."/>
            <person name="Salamov A."/>
            <person name="Schaack S."/>
            <person name="Shapiro H."/>
            <person name="Shiga Y."/>
            <person name="Skalitzky C."/>
            <person name="Smith Z."/>
            <person name="Souvorov A."/>
            <person name="Sung W."/>
            <person name="Tang Z."/>
            <person name="Tsuchiya D."/>
            <person name="Tu H."/>
            <person name="Vos H."/>
            <person name="Wang M."/>
            <person name="Wolf Y.I."/>
            <person name="Yamagata H."/>
            <person name="Yamada T."/>
            <person name="Ye Y."/>
            <person name="Shaw J.R."/>
            <person name="Andrews J."/>
            <person name="Crease T.J."/>
            <person name="Tang H."/>
            <person name="Lucas S.M."/>
            <person name="Robertson H.M."/>
            <person name="Bork P."/>
            <person name="Koonin E.V."/>
            <person name="Zdobnov E.M."/>
            <person name="Grigoriev I.V."/>
            <person name="Lynch M."/>
            <person name="Boore J.L."/>
        </authorList>
    </citation>
    <scope>NUCLEOTIDE SEQUENCE [LARGE SCALE GENOMIC DNA]</scope>
</reference>
<dbReference type="eggNOG" id="KOG4828">
    <property type="taxonomic scope" value="Eukaryota"/>
</dbReference>